<dbReference type="KEGG" id="tmc:LMI_0713"/>
<evidence type="ECO:0000313" key="3">
    <source>
        <dbReference type="Proteomes" id="UP000032414"/>
    </source>
</evidence>
<dbReference type="AlphaFoldDB" id="A0A098GDI4"/>
<evidence type="ECO:0000313" key="2">
    <source>
        <dbReference type="EMBL" id="SCY62079.1"/>
    </source>
</evidence>
<reference evidence="1" key="1">
    <citation type="submission" date="2014-09" db="EMBL/GenBank/DDBJ databases">
        <authorList>
            <person name="GOMEZ-VALERO Laura"/>
        </authorList>
    </citation>
    <scope>NUCLEOTIDE SEQUENCE</scope>
    <source>
        <strain evidence="1">ATCC33218</strain>
    </source>
</reference>
<evidence type="ECO:0000313" key="4">
    <source>
        <dbReference type="Proteomes" id="UP000182998"/>
    </source>
</evidence>
<organism evidence="1 3">
    <name type="scientific">Legionella micdadei</name>
    <name type="common">Tatlockia micdadei</name>
    <dbReference type="NCBI Taxonomy" id="451"/>
    <lineage>
        <taxon>Bacteria</taxon>
        <taxon>Pseudomonadati</taxon>
        <taxon>Pseudomonadota</taxon>
        <taxon>Gammaproteobacteria</taxon>
        <taxon>Legionellales</taxon>
        <taxon>Legionellaceae</taxon>
        <taxon>Legionella</taxon>
    </lineage>
</organism>
<dbReference type="EMBL" id="LN614830">
    <property type="protein sequence ID" value="CEG60037.1"/>
    <property type="molecule type" value="Genomic_DNA"/>
</dbReference>
<keyword evidence="4" id="KW-1185">Reference proteome</keyword>
<dbReference type="HOGENOM" id="CLU_1834191_0_0_6"/>
<reference evidence="3" key="2">
    <citation type="submission" date="2014-09" db="EMBL/GenBank/DDBJ databases">
        <authorList>
            <person name="Gomez-Valero L."/>
        </authorList>
    </citation>
    <scope>NUCLEOTIDE SEQUENCE [LARGE SCALE GENOMIC DNA]</scope>
    <source>
        <strain evidence="3">ATCC33218</strain>
    </source>
</reference>
<gene>
    <name evidence="1" type="ORF">LMI_0713</name>
    <name evidence="2" type="ORF">SAMN02982997_02273</name>
</gene>
<reference evidence="2 4" key="3">
    <citation type="submission" date="2016-10" db="EMBL/GenBank/DDBJ databases">
        <authorList>
            <person name="Varghese N."/>
            <person name="Submissions S."/>
        </authorList>
    </citation>
    <scope>NUCLEOTIDE SEQUENCE [LARGE SCALE GENOMIC DNA]</scope>
    <source>
        <strain evidence="2 4">ATCC 33218</strain>
    </source>
</reference>
<evidence type="ECO:0000313" key="1">
    <source>
        <dbReference type="EMBL" id="CEG60037.1"/>
    </source>
</evidence>
<protein>
    <submittedName>
        <fullName evidence="1">Uncharacterized protein</fullName>
    </submittedName>
</protein>
<dbReference type="EMBL" id="FMVN01000011">
    <property type="protein sequence ID" value="SCY62079.1"/>
    <property type="molecule type" value="Genomic_DNA"/>
</dbReference>
<accession>A0A098GDI4</accession>
<dbReference type="PATRIC" id="fig|451.8.peg.2274"/>
<dbReference type="STRING" id="451.B6N58_11825"/>
<name>A0A098GDI4_LEGMI</name>
<dbReference type="Proteomes" id="UP000032414">
    <property type="component" value="Chromosome I"/>
</dbReference>
<dbReference type="Proteomes" id="UP000182998">
    <property type="component" value="Unassembled WGS sequence"/>
</dbReference>
<sequence length="140" mass="16260">MDFLKPHLLENLLLELKSINSPSEISELLFFRILNEYNCKYKQDGNLDVDFMNIVVKKANESGCLEKLEASGFFKLDRSEYRCWFLHLSLFHKEDMELRRLVEKIAIKQYNPASIAGTLFSRFNGQQIQQDIVSPVAVPS</sequence>
<proteinExistence type="predicted"/>